<dbReference type="RefSeq" id="WP_147013017.1">
    <property type="nucleotide sequence ID" value="NZ_VORB01000002.1"/>
</dbReference>
<keyword evidence="1" id="KW-0812">Transmembrane</keyword>
<dbReference type="PRINTS" id="PR00625">
    <property type="entry name" value="JDOMAIN"/>
</dbReference>
<dbReference type="InterPro" id="IPR036869">
    <property type="entry name" value="J_dom_sf"/>
</dbReference>
<dbReference type="Proteomes" id="UP000321168">
    <property type="component" value="Unassembled WGS sequence"/>
</dbReference>
<keyword evidence="1" id="KW-0472">Membrane</keyword>
<keyword evidence="4" id="KW-1185">Reference proteome</keyword>
<evidence type="ECO:0000259" key="2">
    <source>
        <dbReference type="PROSITE" id="PS50076"/>
    </source>
</evidence>
<dbReference type="InterPro" id="IPR029024">
    <property type="entry name" value="TerB-like"/>
</dbReference>
<evidence type="ECO:0000256" key="1">
    <source>
        <dbReference type="SAM" id="Phobius"/>
    </source>
</evidence>
<evidence type="ECO:0000313" key="4">
    <source>
        <dbReference type="Proteomes" id="UP000321168"/>
    </source>
</evidence>
<dbReference type="Pfam" id="PF05099">
    <property type="entry name" value="TerB"/>
    <property type="match status" value="1"/>
</dbReference>
<dbReference type="InterPro" id="IPR001623">
    <property type="entry name" value="DnaJ_domain"/>
</dbReference>
<dbReference type="Gene3D" id="1.10.3680.10">
    <property type="entry name" value="TerB-like"/>
    <property type="match status" value="1"/>
</dbReference>
<comment type="caution">
    <text evidence="3">The sequence shown here is derived from an EMBL/GenBank/DDBJ whole genome shotgun (WGS) entry which is preliminary data.</text>
</comment>
<reference evidence="3 4" key="1">
    <citation type="submission" date="2019-08" db="EMBL/GenBank/DDBJ databases">
        <title>Genome of Luteibaculum oceani JCM 18817.</title>
        <authorList>
            <person name="Bowman J.P."/>
        </authorList>
    </citation>
    <scope>NUCLEOTIDE SEQUENCE [LARGE SCALE GENOMIC DNA]</scope>
    <source>
        <strain evidence="3 4">JCM 18817</strain>
    </source>
</reference>
<dbReference type="EMBL" id="VORB01000002">
    <property type="protein sequence ID" value="TXC81964.1"/>
    <property type="molecule type" value="Genomic_DNA"/>
</dbReference>
<dbReference type="AlphaFoldDB" id="A0A5C6VAV4"/>
<feature type="transmembrane region" description="Helical" evidence="1">
    <location>
        <begin position="7"/>
        <end position="31"/>
    </location>
</feature>
<dbReference type="InterPro" id="IPR007791">
    <property type="entry name" value="DjlA_N"/>
</dbReference>
<dbReference type="OrthoDB" id="9779622at2"/>
<dbReference type="CDD" id="cd07316">
    <property type="entry name" value="terB_like_DjlA"/>
    <property type="match status" value="1"/>
</dbReference>
<sequence>MKYGKWIGGIAGWAVGGPIGAIIGAAVGSIFDNTPSETAQERAQRRAGYRDPRNRYRTSPADFAKALVILSAAVMKADGKVLKSELNYVKDYFTRAFGEAQAKELILVLKEVLKEDIQLRAVCDQIRYHMEHASRLQLLHYLHGIAQADGHYDDAEKRLLHQIASYLGISFKDEESVSNMYQNNLEAAYKILEISDQATDQEVKKAYRKMAIKYHPDKLAHLGPEHQKNAKEKFIKVQEAYERICKQRGIK</sequence>
<name>A0A5C6VAV4_9FLAO</name>
<proteinExistence type="predicted"/>
<evidence type="ECO:0000313" key="3">
    <source>
        <dbReference type="EMBL" id="TXC81964.1"/>
    </source>
</evidence>
<dbReference type="Pfam" id="PF00226">
    <property type="entry name" value="DnaJ"/>
    <property type="match status" value="1"/>
</dbReference>
<protein>
    <submittedName>
        <fullName evidence="3">Molecular chaperone DjiA</fullName>
    </submittedName>
</protein>
<dbReference type="Gene3D" id="1.10.287.110">
    <property type="entry name" value="DnaJ domain"/>
    <property type="match status" value="1"/>
</dbReference>
<dbReference type="CDD" id="cd06257">
    <property type="entry name" value="DnaJ"/>
    <property type="match status" value="1"/>
</dbReference>
<dbReference type="InterPro" id="IPR050817">
    <property type="entry name" value="DjlA_DnaK_co-chaperone"/>
</dbReference>
<dbReference type="PROSITE" id="PS50076">
    <property type="entry name" value="DNAJ_2"/>
    <property type="match status" value="1"/>
</dbReference>
<accession>A0A5C6VAV4</accession>
<dbReference type="SUPFAM" id="SSF46565">
    <property type="entry name" value="Chaperone J-domain"/>
    <property type="match status" value="1"/>
</dbReference>
<dbReference type="SMART" id="SM00271">
    <property type="entry name" value="DnaJ"/>
    <property type="match status" value="1"/>
</dbReference>
<feature type="domain" description="J" evidence="2">
    <location>
        <begin position="187"/>
        <end position="251"/>
    </location>
</feature>
<organism evidence="3 4">
    <name type="scientific">Luteibaculum oceani</name>
    <dbReference type="NCBI Taxonomy" id="1294296"/>
    <lineage>
        <taxon>Bacteria</taxon>
        <taxon>Pseudomonadati</taxon>
        <taxon>Bacteroidota</taxon>
        <taxon>Flavobacteriia</taxon>
        <taxon>Flavobacteriales</taxon>
        <taxon>Luteibaculaceae</taxon>
        <taxon>Luteibaculum</taxon>
    </lineage>
</organism>
<keyword evidence="1" id="KW-1133">Transmembrane helix</keyword>
<dbReference type="PANTHER" id="PTHR24074">
    <property type="entry name" value="CO-CHAPERONE PROTEIN DJLA"/>
    <property type="match status" value="1"/>
</dbReference>
<gene>
    <name evidence="3" type="ORF">FRX97_02410</name>
</gene>